<protein>
    <submittedName>
        <fullName evidence="1">Uncharacterized protein</fullName>
    </submittedName>
</protein>
<dbReference type="InterPro" id="IPR051489">
    <property type="entry name" value="ADAM_Metalloproteinase"/>
</dbReference>
<dbReference type="AlphaFoldDB" id="A0AA40GG99"/>
<accession>A0AA40GG99</accession>
<dbReference type="EMBL" id="JAHYIQ010000001">
    <property type="protein sequence ID" value="KAK1136675.1"/>
    <property type="molecule type" value="Genomic_DNA"/>
</dbReference>
<proteinExistence type="predicted"/>
<organism evidence="1 2">
    <name type="scientific">Melipona bicolor</name>
    <dbReference type="NCBI Taxonomy" id="60889"/>
    <lineage>
        <taxon>Eukaryota</taxon>
        <taxon>Metazoa</taxon>
        <taxon>Ecdysozoa</taxon>
        <taxon>Arthropoda</taxon>
        <taxon>Hexapoda</taxon>
        <taxon>Insecta</taxon>
        <taxon>Pterygota</taxon>
        <taxon>Neoptera</taxon>
        <taxon>Endopterygota</taxon>
        <taxon>Hymenoptera</taxon>
        <taxon>Apocrita</taxon>
        <taxon>Aculeata</taxon>
        <taxon>Apoidea</taxon>
        <taxon>Anthophila</taxon>
        <taxon>Apidae</taxon>
        <taxon>Melipona</taxon>
    </lineage>
</organism>
<keyword evidence="2" id="KW-1185">Reference proteome</keyword>
<gene>
    <name evidence="1" type="ORF">K0M31_001217</name>
</gene>
<comment type="caution">
    <text evidence="1">The sequence shown here is derived from an EMBL/GenBank/DDBJ whole genome shotgun (WGS) entry which is preliminary data.</text>
</comment>
<evidence type="ECO:0000313" key="1">
    <source>
        <dbReference type="EMBL" id="KAK1136675.1"/>
    </source>
</evidence>
<dbReference type="PANTHER" id="PTHR45702">
    <property type="entry name" value="ADAM10/ADAM17 METALLOPEPTIDASE FAMILY MEMBER"/>
    <property type="match status" value="1"/>
</dbReference>
<dbReference type="GO" id="GO:0005886">
    <property type="term" value="C:plasma membrane"/>
    <property type="evidence" value="ECO:0007669"/>
    <property type="project" value="TreeGrafter"/>
</dbReference>
<dbReference type="GO" id="GO:0007219">
    <property type="term" value="P:Notch signaling pathway"/>
    <property type="evidence" value="ECO:0007669"/>
    <property type="project" value="TreeGrafter"/>
</dbReference>
<dbReference type="PANTHER" id="PTHR45702:SF2">
    <property type="entry name" value="KUZBANIAN, ISOFORM A"/>
    <property type="match status" value="1"/>
</dbReference>
<reference evidence="1" key="1">
    <citation type="submission" date="2021-10" db="EMBL/GenBank/DDBJ databases">
        <title>Melipona bicolor Genome sequencing and assembly.</title>
        <authorList>
            <person name="Araujo N.S."/>
            <person name="Arias M.C."/>
        </authorList>
    </citation>
    <scope>NUCLEOTIDE SEQUENCE</scope>
    <source>
        <strain evidence="1">USP_2M_L1-L4_2017</strain>
        <tissue evidence="1">Whole body</tissue>
    </source>
</reference>
<sequence length="171" mass="19666">MDPRNNFNKNSQGARRLNEYIRHYEPLSYPTEEVHRGHLRAKRSVTRDNSVTLKFRSHGRDFHIRLKRDLATFSNNLIIEGPSGQTEDLDTSHIYQGHLVGEPGSHVFGSISDGVFHGKIISPRGGAWYVEKAHYYFPPHEINDTLHSVIYHENNVGDPYAHLRKGTSNFF</sequence>
<dbReference type="GO" id="GO:0004222">
    <property type="term" value="F:metalloendopeptidase activity"/>
    <property type="evidence" value="ECO:0007669"/>
    <property type="project" value="TreeGrafter"/>
</dbReference>
<dbReference type="Proteomes" id="UP001177670">
    <property type="component" value="Unassembled WGS sequence"/>
</dbReference>
<evidence type="ECO:0000313" key="2">
    <source>
        <dbReference type="Proteomes" id="UP001177670"/>
    </source>
</evidence>
<dbReference type="GO" id="GO:0006509">
    <property type="term" value="P:membrane protein ectodomain proteolysis"/>
    <property type="evidence" value="ECO:0007669"/>
    <property type="project" value="TreeGrafter"/>
</dbReference>
<name>A0AA40GG99_9HYME</name>